<dbReference type="InterPro" id="IPR055469">
    <property type="entry name" value="DUF7041"/>
</dbReference>
<organism evidence="2 3">
    <name type="scientific">Trichonephila clavata</name>
    <name type="common">Joro spider</name>
    <name type="synonym">Nephila clavata</name>
    <dbReference type="NCBI Taxonomy" id="2740835"/>
    <lineage>
        <taxon>Eukaryota</taxon>
        <taxon>Metazoa</taxon>
        <taxon>Ecdysozoa</taxon>
        <taxon>Arthropoda</taxon>
        <taxon>Chelicerata</taxon>
        <taxon>Arachnida</taxon>
        <taxon>Araneae</taxon>
        <taxon>Araneomorphae</taxon>
        <taxon>Entelegynae</taxon>
        <taxon>Araneoidea</taxon>
        <taxon>Nephilidae</taxon>
        <taxon>Trichonephila</taxon>
    </lineage>
</organism>
<comment type="caution">
    <text evidence="2">The sequence shown here is derived from an EMBL/GenBank/DDBJ whole genome shotgun (WGS) entry which is preliminary data.</text>
</comment>
<dbReference type="AlphaFoldDB" id="A0A8X6M0N1"/>
<dbReference type="Proteomes" id="UP000887116">
    <property type="component" value="Unassembled WGS sequence"/>
</dbReference>
<reference evidence="2" key="1">
    <citation type="submission" date="2020-07" db="EMBL/GenBank/DDBJ databases">
        <title>Multicomponent nature underlies the extraordinary mechanical properties of spider dragline silk.</title>
        <authorList>
            <person name="Kono N."/>
            <person name="Nakamura H."/>
            <person name="Mori M."/>
            <person name="Yoshida Y."/>
            <person name="Ohtoshi R."/>
            <person name="Malay A.D."/>
            <person name="Moran D.A.P."/>
            <person name="Tomita M."/>
            <person name="Numata K."/>
            <person name="Arakawa K."/>
        </authorList>
    </citation>
    <scope>NUCLEOTIDE SEQUENCE</scope>
</reference>
<dbReference type="PANTHER" id="PTHR33327">
    <property type="entry name" value="ENDONUCLEASE"/>
    <property type="match status" value="1"/>
</dbReference>
<keyword evidence="3" id="KW-1185">Reference proteome</keyword>
<evidence type="ECO:0000313" key="2">
    <source>
        <dbReference type="EMBL" id="GFR28915.1"/>
    </source>
</evidence>
<dbReference type="PANTHER" id="PTHR33327:SF3">
    <property type="entry name" value="RNA-DIRECTED DNA POLYMERASE"/>
    <property type="match status" value="1"/>
</dbReference>
<sequence length="80" mass="8779">MTTNIARVSEKVPPLWRVYPEIGFSQMESQFVLAGITAEITKLHHVVSVLQPKELGIVGDTILNSVAITPYAALQTRLCS</sequence>
<gene>
    <name evidence="2" type="primary">AVEN_203532_1</name>
    <name evidence="2" type="ORF">TNCT_280901</name>
</gene>
<dbReference type="EMBL" id="BMAO01019178">
    <property type="protein sequence ID" value="GFR28915.1"/>
    <property type="molecule type" value="Genomic_DNA"/>
</dbReference>
<evidence type="ECO:0000313" key="3">
    <source>
        <dbReference type="Proteomes" id="UP000887116"/>
    </source>
</evidence>
<name>A0A8X6M0N1_TRICU</name>
<accession>A0A8X6M0N1</accession>
<protein>
    <submittedName>
        <fullName evidence="2">Peptidase A2 domain-containing protein</fullName>
    </submittedName>
</protein>
<feature type="domain" description="DUF7041" evidence="1">
    <location>
        <begin position="12"/>
        <end position="79"/>
    </location>
</feature>
<proteinExistence type="predicted"/>
<evidence type="ECO:0000259" key="1">
    <source>
        <dbReference type="Pfam" id="PF23055"/>
    </source>
</evidence>
<dbReference type="Pfam" id="PF23055">
    <property type="entry name" value="DUF7041"/>
    <property type="match status" value="1"/>
</dbReference>
<dbReference type="OrthoDB" id="6423925at2759"/>